<dbReference type="eggNOG" id="KOG3061">
    <property type="taxonomic scope" value="Eukaryota"/>
</dbReference>
<dbReference type="GO" id="GO:0005737">
    <property type="term" value="C:cytoplasm"/>
    <property type="evidence" value="ECO:0000318"/>
    <property type="project" value="GO_Central"/>
</dbReference>
<proteinExistence type="inferred from homology"/>
<sequence>MSSALQSQKQQQLEPSYVLVPPPYASHTRVSTNASTSHPVYAGVHDTMRHGLNNVLHHVSTQSHHPIQNRLENWEATQDNLKLTMQRNIHGIGAPAHTLMERKIVSYNPAFDPTTSSTSISKLHLDILNGDDERIEPRDFLPSEISATVPDMHTVMERRLGL</sequence>
<dbReference type="GO" id="GO:0005634">
    <property type="term" value="C:nucleus"/>
    <property type="evidence" value="ECO:0000318"/>
    <property type="project" value="GO_Central"/>
</dbReference>
<dbReference type="EMBL" id="CM003142">
    <property type="protein sequence ID" value="KIS70312.1"/>
    <property type="molecule type" value="Genomic_DNA"/>
</dbReference>
<reference evidence="3 4" key="1">
    <citation type="journal article" date="2006" name="Nature">
        <title>Insights from the genome of the biotrophic fungal plant pathogen Ustilago maydis.</title>
        <authorList>
            <person name="Kamper J."/>
            <person name="Kahmann R."/>
            <person name="Bolker M."/>
            <person name="Ma L.J."/>
            <person name="Brefort T."/>
            <person name="Saville B.J."/>
            <person name="Banuett F."/>
            <person name="Kronstad J.W."/>
            <person name="Gold S.E."/>
            <person name="Muller O."/>
            <person name="Perlin M.H."/>
            <person name="Wosten H.A."/>
            <person name="de Vries R."/>
            <person name="Ruiz-Herrera J."/>
            <person name="Reynaga-Pena C.G."/>
            <person name="Snetselaar K."/>
            <person name="McCann M."/>
            <person name="Perez-Martin J."/>
            <person name="Feldbrugge M."/>
            <person name="Basse C.W."/>
            <person name="Steinberg G."/>
            <person name="Ibeas J.I."/>
            <person name="Holloman W."/>
            <person name="Guzman P."/>
            <person name="Farman M."/>
            <person name="Stajich J.E."/>
            <person name="Sentandreu R."/>
            <person name="Gonzalez-Prieto J.M."/>
            <person name="Kennell J.C."/>
            <person name="Molina L."/>
            <person name="Schirawski J."/>
            <person name="Mendoza-Mendoza A."/>
            <person name="Greilinger D."/>
            <person name="Munch K."/>
            <person name="Rossel N."/>
            <person name="Scherer M."/>
            <person name="Vranes M."/>
            <person name="Ladendorf O."/>
            <person name="Vincon V."/>
            <person name="Fuchs U."/>
            <person name="Sandrock B."/>
            <person name="Meng S."/>
            <person name="Ho E.C."/>
            <person name="Cahill M.J."/>
            <person name="Boyce K.J."/>
            <person name="Klose J."/>
            <person name="Klosterman S.J."/>
            <person name="Deelstra H.J."/>
            <person name="Ortiz-Castellanos L."/>
            <person name="Li W."/>
            <person name="Sanchez-Alonso P."/>
            <person name="Schreier P.H."/>
            <person name="Hauser-Hahn I."/>
            <person name="Vaupel M."/>
            <person name="Koopmann E."/>
            <person name="Friedrich G."/>
            <person name="Voss H."/>
            <person name="Schluter T."/>
            <person name="Margolis J."/>
            <person name="Platt D."/>
            <person name="Swimmer C."/>
            <person name="Gnirke A."/>
            <person name="Chen F."/>
            <person name="Vysotskaia V."/>
            <person name="Mannhaupt G."/>
            <person name="Guldener U."/>
            <person name="Munsterkotter M."/>
            <person name="Haase D."/>
            <person name="Oesterheld M."/>
            <person name="Mewes H.W."/>
            <person name="Mauceli E.W."/>
            <person name="DeCaprio D."/>
            <person name="Wade C.M."/>
            <person name="Butler J."/>
            <person name="Young S."/>
            <person name="Jaffe D.B."/>
            <person name="Calvo S."/>
            <person name="Nusbaum C."/>
            <person name="Galagan J."/>
            <person name="Birren B.W."/>
        </authorList>
    </citation>
    <scope>NUCLEOTIDE SEQUENCE [LARGE SCALE GENOMIC DNA]</scope>
    <source>
        <strain evidence="4">DSM 14603 / FGSC 9021 / UM521</strain>
    </source>
</reference>
<dbReference type="VEuPathDB" id="FungiDB:UMAG_11666"/>
<protein>
    <submittedName>
        <fullName evidence="3">Uncharacterized protein</fullName>
    </submittedName>
</protein>
<organism evidence="3 4">
    <name type="scientific">Mycosarcoma maydis</name>
    <name type="common">Corn smut fungus</name>
    <name type="synonym">Ustilago maydis</name>
    <dbReference type="NCBI Taxonomy" id="5270"/>
    <lineage>
        <taxon>Eukaryota</taxon>
        <taxon>Fungi</taxon>
        <taxon>Dikarya</taxon>
        <taxon>Basidiomycota</taxon>
        <taxon>Ustilaginomycotina</taxon>
        <taxon>Ustilaginomycetes</taxon>
        <taxon>Ustilaginales</taxon>
        <taxon>Ustilaginaceae</taxon>
        <taxon>Mycosarcoma</taxon>
    </lineage>
</organism>
<comment type="similarity">
    <text evidence="2">Belongs to the POMP/UMP1 family.</text>
</comment>
<dbReference type="Pfam" id="PF05348">
    <property type="entry name" value="UMP1"/>
    <property type="match status" value="1"/>
</dbReference>
<evidence type="ECO:0000313" key="3">
    <source>
        <dbReference type="EMBL" id="KIS70312.1"/>
    </source>
</evidence>
<evidence type="ECO:0000256" key="2">
    <source>
        <dbReference type="ARBA" id="ARBA00043974"/>
    </source>
</evidence>
<evidence type="ECO:0000256" key="1">
    <source>
        <dbReference type="ARBA" id="ARBA00023186"/>
    </source>
</evidence>
<keyword evidence="4" id="KW-1185">Reference proteome</keyword>
<keyword evidence="1" id="KW-0143">Chaperone</keyword>
<dbReference type="Proteomes" id="UP000000561">
    <property type="component" value="Chromosome 3"/>
</dbReference>
<evidence type="ECO:0000313" key="4">
    <source>
        <dbReference type="Proteomes" id="UP000000561"/>
    </source>
</evidence>
<dbReference type="AlphaFoldDB" id="A0A0D1CAD8"/>
<dbReference type="GeneID" id="23567522"/>
<accession>A0A0D1CAD8</accession>
<dbReference type="GO" id="GO:0043248">
    <property type="term" value="P:proteasome assembly"/>
    <property type="evidence" value="ECO:0000318"/>
    <property type="project" value="GO_Central"/>
</dbReference>
<gene>
    <name evidence="3" type="ORF">UMAG_11666</name>
</gene>
<dbReference type="RefSeq" id="XP_011388062.1">
    <property type="nucleotide sequence ID" value="XM_011389760.1"/>
</dbReference>
<dbReference type="PANTHER" id="PTHR12828:SF3">
    <property type="entry name" value="PROTEASOME MATURATION PROTEIN"/>
    <property type="match status" value="1"/>
</dbReference>
<dbReference type="OrthoDB" id="15001at2759"/>
<dbReference type="InterPro" id="IPR008012">
    <property type="entry name" value="Ump1"/>
</dbReference>
<dbReference type="PANTHER" id="PTHR12828">
    <property type="entry name" value="PROTEASOME MATURATION PROTEIN UMP1"/>
    <property type="match status" value="1"/>
</dbReference>
<dbReference type="InParanoid" id="A0A0D1CAD8"/>
<dbReference type="FunCoup" id="A0A0D1CAD8">
    <property type="interactions" value="312"/>
</dbReference>
<dbReference type="KEGG" id="uma:UMAG_11666"/>
<dbReference type="STRING" id="237631.A0A0D1CAD8"/>
<name>A0A0D1CAD8_MYCMD</name>